<name>A0A918JUP5_9FLAO</name>
<dbReference type="Proteomes" id="UP000601108">
    <property type="component" value="Unassembled WGS sequence"/>
</dbReference>
<dbReference type="AlphaFoldDB" id="A0A918JUP5"/>
<dbReference type="Gene3D" id="2.180.10.10">
    <property type="entry name" value="RHS repeat-associated core"/>
    <property type="match status" value="1"/>
</dbReference>
<keyword evidence="2" id="KW-1185">Reference proteome</keyword>
<reference evidence="1 2" key="1">
    <citation type="journal article" date="2014" name="Int. J. Syst. Evol. Microbiol.">
        <title>Complete genome sequence of Corynebacterium casei LMG S-19264T (=DSM 44701T), isolated from a smear-ripened cheese.</title>
        <authorList>
            <consortium name="US DOE Joint Genome Institute (JGI-PGF)"/>
            <person name="Walter F."/>
            <person name="Albersmeier A."/>
            <person name="Kalinowski J."/>
            <person name="Ruckert C."/>
        </authorList>
    </citation>
    <scope>NUCLEOTIDE SEQUENCE [LARGE SCALE GENOMIC DNA]</scope>
    <source>
        <strain evidence="1 2">KCTC 12285</strain>
    </source>
</reference>
<dbReference type="NCBIfam" id="TIGR03696">
    <property type="entry name" value="Rhs_assc_core"/>
    <property type="match status" value="1"/>
</dbReference>
<proteinExistence type="predicted"/>
<evidence type="ECO:0000313" key="1">
    <source>
        <dbReference type="EMBL" id="GGX16388.1"/>
    </source>
</evidence>
<evidence type="ECO:0008006" key="3">
    <source>
        <dbReference type="Google" id="ProtNLM"/>
    </source>
</evidence>
<accession>A0A918JUP5</accession>
<evidence type="ECO:0000313" key="2">
    <source>
        <dbReference type="Proteomes" id="UP000601108"/>
    </source>
</evidence>
<organism evidence="1 2">
    <name type="scientific">Aquimarina muelleri</name>
    <dbReference type="NCBI Taxonomy" id="279356"/>
    <lineage>
        <taxon>Bacteria</taxon>
        <taxon>Pseudomonadati</taxon>
        <taxon>Bacteroidota</taxon>
        <taxon>Flavobacteriia</taxon>
        <taxon>Flavobacteriales</taxon>
        <taxon>Flavobacteriaceae</taxon>
        <taxon>Aquimarina</taxon>
    </lineage>
</organism>
<dbReference type="InterPro" id="IPR022385">
    <property type="entry name" value="Rhs_assc_core"/>
</dbReference>
<gene>
    <name evidence="1" type="ORF">GCM10007384_17420</name>
</gene>
<protein>
    <recommendedName>
        <fullName evidence="3">RHS repeat-associated core domain-containing protein</fullName>
    </recommendedName>
</protein>
<dbReference type="EMBL" id="BMWS01000009">
    <property type="protein sequence ID" value="GGX16388.1"/>
    <property type="molecule type" value="Genomic_DNA"/>
</dbReference>
<comment type="caution">
    <text evidence="1">The sequence shown here is derived from an EMBL/GenBank/DDBJ whole genome shotgun (WGS) entry which is preliminary data.</text>
</comment>
<sequence length="345" mass="37089">MLLPNRHGNSADYRYGFQGQEMDNEVKGEGNSYSFSLRMYDPRINRFMSSDPLFKSYPWNSTYAISENRLIEGIDLEGGEFEWFMIDAVTGQYGDTAQKVSRGVAKSVVKTVEGIQGVISDPVGAAKGVGNLGLGIGAYGVAGQNPVGAAQSMAYLDAKFGTTSQQSTLAFSESLNKGADKLINGGLEDRTEIATDLFLGLLGDKGASKVVSVARITKIANKAKRLSDFGDCAICATEASEIFGAGKGKRKGSIINTPKQINQAIRDIKAGVGKPNLDVEGVQKTIQDRSGVSKNWVGAKEWISEDIPGTQLNGTRVLTKIGDDGKTIYGYVKDHDYTKIKTVNE</sequence>